<evidence type="ECO:0000259" key="2">
    <source>
        <dbReference type="SMART" id="SM00642"/>
    </source>
</evidence>
<dbReference type="InterPro" id="IPR006047">
    <property type="entry name" value="GH13_cat_dom"/>
</dbReference>
<dbReference type="SUPFAM" id="SSF51445">
    <property type="entry name" value="(Trans)glycosidases"/>
    <property type="match status" value="1"/>
</dbReference>
<dbReference type="InterPro" id="IPR014756">
    <property type="entry name" value="Ig_E-set"/>
</dbReference>
<dbReference type="InterPro" id="IPR004193">
    <property type="entry name" value="Glyco_hydro_13_N"/>
</dbReference>
<dbReference type="GO" id="GO:0005975">
    <property type="term" value="P:carbohydrate metabolic process"/>
    <property type="evidence" value="ECO:0007669"/>
    <property type="project" value="InterPro"/>
</dbReference>
<dbReference type="Gene3D" id="2.60.40.1180">
    <property type="entry name" value="Golgi alpha-mannosidase II"/>
    <property type="match status" value="1"/>
</dbReference>
<dbReference type="Pfam" id="PF00128">
    <property type="entry name" value="Alpha-amylase"/>
    <property type="match status" value="1"/>
</dbReference>
<dbReference type="InterPro" id="IPR013780">
    <property type="entry name" value="Glyco_hydro_b"/>
</dbReference>
<dbReference type="NCBIfam" id="TIGR02104">
    <property type="entry name" value="pulA_typeI"/>
    <property type="match status" value="1"/>
</dbReference>
<dbReference type="Gene3D" id="2.60.40.10">
    <property type="entry name" value="Immunoglobulins"/>
    <property type="match status" value="1"/>
</dbReference>
<dbReference type="CDD" id="cd02860">
    <property type="entry name" value="E_set_Pullulanase"/>
    <property type="match status" value="1"/>
</dbReference>
<sequence>MKQKNPPLVNCLFHSAELITPFQIKLKGAGLTSFQPVGWTLTTATKELPLTVASQQEGEIELELLDAFPFGEDAFVVHLDQACYVQITEVVRTESFDEMFAEEAVELGARYEKAKTSFAVWAPTATAVTVHIFDEWYDQSGTEYVCKRGEKGIWRVTVQGDLERKWYEYEVTVNRRRQRVVDPYARFLSVNGERGMVGDLEKTNPPDWPAAFPPERADETEVLIYELHIRDFTIDPHNGIRQKGKYAGLAETGTHDRDGLSTGLSYLQELGITHVELLPLQEFGSIDESNREKAYNWGYDTTHFFTPEGSYATDPYDGYCRIQELKLMIQSIQRHGIKVIVDMVFNHVHIWEESALEKLVPGYYFRYHPSGAISNGTGVGNDIASERKMARKLIVDAVCYWLEEFQVDGFRFDLMGILDVETMKQISAETSKRAENLFLLGEGWDLPTALSAEQKASVNQAENLPAIGFFADRFRDAIKGDAFSSSSSGYVSSEQKPAVLKAIEDGLKGSQAYFTKPRQAVHYVEAHDNHTLWDKLKVAAPYEDERQLRKRHRLACAIVLLAQGVPFLQAGQEFFRTKYGVENSYRSPDWVNQIDWKQRAVFQENVEYIKGLIALRRQHPALRLPSYQLIERHFHFLCLDHQRIVYHLDQVGQYDQWEEIVVCHNPTTDKQKIELPGGGGWQVVVDDQGASLIPLYIIGSNCAYLQPLSTLVCVKGN</sequence>
<organism evidence="3 4">
    <name type="scientific">Halalkalibacter oceani</name>
    <dbReference type="NCBI Taxonomy" id="1653776"/>
    <lineage>
        <taxon>Bacteria</taxon>
        <taxon>Bacillati</taxon>
        <taxon>Bacillota</taxon>
        <taxon>Bacilli</taxon>
        <taxon>Bacillales</taxon>
        <taxon>Bacillaceae</taxon>
        <taxon>Halalkalibacter</taxon>
    </lineage>
</organism>
<name>A0A9X2DRT3_9BACI</name>
<keyword evidence="3" id="KW-0326">Glycosidase</keyword>
<dbReference type="Proteomes" id="UP001139179">
    <property type="component" value="Unassembled WGS sequence"/>
</dbReference>
<dbReference type="InterPro" id="IPR049117">
    <property type="entry name" value="pulA_all-beta"/>
</dbReference>
<gene>
    <name evidence="3" type="primary">pulA</name>
    <name evidence="3" type="ORF">M3202_12875</name>
</gene>
<evidence type="ECO:0000256" key="1">
    <source>
        <dbReference type="ARBA" id="ARBA00008061"/>
    </source>
</evidence>
<keyword evidence="3" id="KW-0378">Hydrolase</keyword>
<comment type="caution">
    <text evidence="3">The sequence shown here is derived from an EMBL/GenBank/DDBJ whole genome shotgun (WGS) entry which is preliminary data.</text>
</comment>
<dbReference type="PANTHER" id="PTHR43002">
    <property type="entry name" value="GLYCOGEN DEBRANCHING ENZYME"/>
    <property type="match status" value="1"/>
</dbReference>
<dbReference type="Pfam" id="PF21653">
    <property type="entry name" value="pulA_all-beta"/>
    <property type="match status" value="1"/>
</dbReference>
<dbReference type="RefSeq" id="WP_251223744.1">
    <property type="nucleotide sequence ID" value="NZ_JAMBOL010000011.1"/>
</dbReference>
<feature type="domain" description="Glycosyl hydrolase family 13 catalytic" evidence="2">
    <location>
        <begin position="226"/>
        <end position="616"/>
    </location>
</feature>
<proteinExistence type="inferred from homology"/>
<keyword evidence="4" id="KW-1185">Reference proteome</keyword>
<dbReference type="EC" id="3.2.1.41" evidence="3"/>
<dbReference type="InterPro" id="IPR013783">
    <property type="entry name" value="Ig-like_fold"/>
</dbReference>
<dbReference type="InterPro" id="IPR017853">
    <property type="entry name" value="GH"/>
</dbReference>
<accession>A0A9X2DRT3</accession>
<dbReference type="SUPFAM" id="SSF81296">
    <property type="entry name" value="E set domains"/>
    <property type="match status" value="1"/>
</dbReference>
<dbReference type="GO" id="GO:0051060">
    <property type="term" value="F:pullulanase activity"/>
    <property type="evidence" value="ECO:0007669"/>
    <property type="project" value="UniProtKB-EC"/>
</dbReference>
<dbReference type="SMART" id="SM00642">
    <property type="entry name" value="Aamy"/>
    <property type="match status" value="1"/>
</dbReference>
<evidence type="ECO:0000313" key="3">
    <source>
        <dbReference type="EMBL" id="MCM3714975.1"/>
    </source>
</evidence>
<comment type="similarity">
    <text evidence="1">Belongs to the glycosyl hydrolase 13 family.</text>
</comment>
<dbReference type="AlphaFoldDB" id="A0A9X2DRT3"/>
<dbReference type="CDD" id="cd11341">
    <property type="entry name" value="AmyAc_Pullulanase_LD-like"/>
    <property type="match status" value="1"/>
</dbReference>
<dbReference type="Gene3D" id="3.20.20.80">
    <property type="entry name" value="Glycosidases"/>
    <property type="match status" value="1"/>
</dbReference>
<reference evidence="3" key="1">
    <citation type="submission" date="2022-05" db="EMBL/GenBank/DDBJ databases">
        <title>Comparative Genomics of Spacecraft Associated Microbes.</title>
        <authorList>
            <person name="Tran M.T."/>
            <person name="Wright A."/>
            <person name="Seuylemezian A."/>
            <person name="Eisen J."/>
            <person name="Coil D."/>
        </authorList>
    </citation>
    <scope>NUCLEOTIDE SEQUENCE</scope>
    <source>
        <strain evidence="3">214.1.1</strain>
    </source>
</reference>
<protein>
    <submittedName>
        <fullName evidence="3">Type I pullulanase</fullName>
        <ecNumber evidence="3">3.2.1.41</ecNumber>
    </submittedName>
</protein>
<dbReference type="EMBL" id="JAMBOL010000011">
    <property type="protein sequence ID" value="MCM3714975.1"/>
    <property type="molecule type" value="Genomic_DNA"/>
</dbReference>
<dbReference type="Pfam" id="PF02922">
    <property type="entry name" value="CBM_48"/>
    <property type="match status" value="1"/>
</dbReference>
<evidence type="ECO:0000313" key="4">
    <source>
        <dbReference type="Proteomes" id="UP001139179"/>
    </source>
</evidence>
<dbReference type="InterPro" id="IPR011840">
    <property type="entry name" value="PulA_typeI"/>
</dbReference>